<dbReference type="EMBL" id="JAULSY010000032">
    <property type="protein sequence ID" value="KAK0670386.1"/>
    <property type="molecule type" value="Genomic_DNA"/>
</dbReference>
<dbReference type="Pfam" id="PF10193">
    <property type="entry name" value="Telomere_reg-2"/>
    <property type="match status" value="1"/>
</dbReference>
<dbReference type="Gene3D" id="1.25.40.720">
    <property type="entry name" value="Telomere length regulation protein 2, C-terminal domain"/>
    <property type="match status" value="2"/>
</dbReference>
<dbReference type="Proteomes" id="UP001174997">
    <property type="component" value="Unassembled WGS sequence"/>
</dbReference>
<dbReference type="InterPro" id="IPR019337">
    <property type="entry name" value="Telomere_length_regulation_dom"/>
</dbReference>
<comment type="similarity">
    <text evidence="1">Belongs to the TEL2 family.</text>
</comment>
<feature type="compositionally biased region" description="Acidic residues" evidence="2">
    <location>
        <begin position="569"/>
        <end position="581"/>
    </location>
</feature>
<feature type="region of interest" description="Disordered" evidence="2">
    <location>
        <begin position="530"/>
        <end position="603"/>
    </location>
</feature>
<feature type="domain" description="Telomere length regulation protein conserved" evidence="3">
    <location>
        <begin position="609"/>
        <end position="719"/>
    </location>
</feature>
<evidence type="ECO:0000313" key="4">
    <source>
        <dbReference type="EMBL" id="KAK0670386.1"/>
    </source>
</evidence>
<proteinExistence type="inferred from homology"/>
<dbReference type="FunFam" id="1.25.40.720:FF:000004">
    <property type="entry name" value="WGS project CABT00000000 data, contig 2.6"/>
    <property type="match status" value="1"/>
</dbReference>
<feature type="region of interest" description="Disordered" evidence="2">
    <location>
        <begin position="1"/>
        <end position="46"/>
    </location>
</feature>
<feature type="compositionally biased region" description="Acidic residues" evidence="2">
    <location>
        <begin position="589"/>
        <end position="598"/>
    </location>
</feature>
<organism evidence="4 5">
    <name type="scientific">Cercophora samala</name>
    <dbReference type="NCBI Taxonomy" id="330535"/>
    <lineage>
        <taxon>Eukaryota</taxon>
        <taxon>Fungi</taxon>
        <taxon>Dikarya</taxon>
        <taxon>Ascomycota</taxon>
        <taxon>Pezizomycotina</taxon>
        <taxon>Sordariomycetes</taxon>
        <taxon>Sordariomycetidae</taxon>
        <taxon>Sordariales</taxon>
        <taxon>Lasiosphaeriaceae</taxon>
        <taxon>Cercophora</taxon>
    </lineage>
</organism>
<comment type="caution">
    <text evidence="4">The sequence shown here is derived from an EMBL/GenBank/DDBJ whole genome shotgun (WGS) entry which is preliminary data.</text>
</comment>
<feature type="compositionally biased region" description="Low complexity" evidence="2">
    <location>
        <begin position="546"/>
        <end position="556"/>
    </location>
</feature>
<evidence type="ECO:0000259" key="3">
    <source>
        <dbReference type="Pfam" id="PF10193"/>
    </source>
</evidence>
<evidence type="ECO:0000256" key="1">
    <source>
        <dbReference type="ARBA" id="ARBA00006133"/>
    </source>
</evidence>
<keyword evidence="5" id="KW-1185">Reference proteome</keyword>
<feature type="compositionally biased region" description="Polar residues" evidence="2">
    <location>
        <begin position="35"/>
        <end position="44"/>
    </location>
</feature>
<evidence type="ECO:0000256" key="2">
    <source>
        <dbReference type="SAM" id="MobiDB-lite"/>
    </source>
</evidence>
<accession>A0AA39ZG17</accession>
<gene>
    <name evidence="4" type="ORF">QBC41DRAFT_372586</name>
</gene>
<name>A0AA39ZG17_9PEZI</name>
<dbReference type="GO" id="GO:0051879">
    <property type="term" value="F:Hsp90 protein binding"/>
    <property type="evidence" value="ECO:0007669"/>
    <property type="project" value="TreeGrafter"/>
</dbReference>
<dbReference type="GO" id="GO:0005829">
    <property type="term" value="C:cytosol"/>
    <property type="evidence" value="ECO:0007669"/>
    <property type="project" value="TreeGrafter"/>
</dbReference>
<feature type="compositionally biased region" description="Low complexity" evidence="2">
    <location>
        <begin position="25"/>
        <end position="34"/>
    </location>
</feature>
<sequence length="1009" mass="110578">MDDFLTPVSTVRITNKKESEPPQSPVSSQQKSPSTASRKSTPTSPEDALELLKQQPSYDELIACLRFLSKHHSENDIPTIKLPSPISAQLVQVLVSEIVTNHWVLLKEDAGDSKNSGFKLLLYCLSSITGINAILVRLRALIQEYKAESEGPGKLKRPDIHLNLETLLDLLENLLKGDGWIVEAWQTAKASAGSDATTLAVRMRPRVQEILSLFGGGRIVSLAAEAESIVKANKTAKDDDYEIWVADAQQYTTWLGRNIVTWQSSAGATENPKFGSDLFSKGLKMGHGDTLTKHVLSELVLKKGADPARFGMLLSNLPPTEQRKVLFSMLKLFSSKYLDRLGHCDSEDSRPLISAVAGALKSIIGETTSLKNYLVEWLTSSSGAGLGEGVGIRRAVLATVSQSRDDVVAVLEKSLGQFGDQLYIKHSPMLQQEAHAEVLLLSAGYVNRLSPIKLTLMMRTSVWLNAISNRLAAPHQKARLLGMWVGEALSNLVDKGDKRLNFGTEEEFEETATWYKGLTQVSDEIGTMEPLFESPPITLPKKKTTSSKATKAAARPPGQPPQTGFIIEELSDEEGPEEEDLVPYAKPESDEEDSDDDPTLIRRDKPKAPVYIRDLIRYLRDTENYDLQKLALTTAPILIRRKAEYGTEVKEHADELAGLLIGLSDKFDMEDFDDLRLQGMIALVVAQPKIMAPWFAKTFFDGDYSISQRASVLIVLGLTSRELAGFEASTYSAAAAFPSKTLPDRVEKLYLPQSTSLYPTPSSSTLKPLPPNALDGIATSLTESFLAPMAAEAADSATGPNALKLSTFTSMLNNNNNNPGKVRRITKTKPRVRSIPNTTAGVLSTYFFTPLISRFQAALHSSSSSRTRGILFHPYLLSLYLKTLGLITHACGPSTLSLPEMTGELWRLLLSTSVRAQAVGDLQLTGAVLFGFVALLEVNEDRMGEVCREMGREVVEAREWVSGVFAGLRGGDEGGEEERVRMLAAGVLVRLGEAVDKWRLVMVGDMIGF</sequence>
<reference evidence="4" key="1">
    <citation type="submission" date="2023-06" db="EMBL/GenBank/DDBJ databases">
        <title>Genome-scale phylogeny and comparative genomics of the fungal order Sordariales.</title>
        <authorList>
            <consortium name="Lawrence Berkeley National Laboratory"/>
            <person name="Hensen N."/>
            <person name="Bonometti L."/>
            <person name="Westerberg I."/>
            <person name="Brannstrom I.O."/>
            <person name="Guillou S."/>
            <person name="Cros-Aarteil S."/>
            <person name="Calhoun S."/>
            <person name="Haridas S."/>
            <person name="Kuo A."/>
            <person name="Mondo S."/>
            <person name="Pangilinan J."/>
            <person name="Riley R."/>
            <person name="Labutti K."/>
            <person name="Andreopoulos B."/>
            <person name="Lipzen A."/>
            <person name="Chen C."/>
            <person name="Yanf M."/>
            <person name="Daum C."/>
            <person name="Ng V."/>
            <person name="Clum A."/>
            <person name="Steindorff A."/>
            <person name="Ohm R."/>
            <person name="Martin F."/>
            <person name="Silar P."/>
            <person name="Natvig D."/>
            <person name="Lalanne C."/>
            <person name="Gautier V."/>
            <person name="Ament-Velasquez S.L."/>
            <person name="Kruys A."/>
            <person name="Hutchinson M.I."/>
            <person name="Powell A.J."/>
            <person name="Barry K."/>
            <person name="Miller A.N."/>
            <person name="Grigoriev I.V."/>
            <person name="Debuchy R."/>
            <person name="Gladieux P."/>
            <person name="Thoren M.H."/>
            <person name="Johannesson H."/>
        </authorList>
    </citation>
    <scope>NUCLEOTIDE SEQUENCE</scope>
    <source>
        <strain evidence="4">CBS 307.81</strain>
    </source>
</reference>
<dbReference type="PANTHER" id="PTHR15830">
    <property type="entry name" value="TELOMERE LENGTH REGULATION PROTEIN TEL2 FAMILY MEMBER"/>
    <property type="match status" value="1"/>
</dbReference>
<dbReference type="InterPro" id="IPR038528">
    <property type="entry name" value="TEL2_C_sf"/>
</dbReference>
<evidence type="ECO:0000313" key="5">
    <source>
        <dbReference type="Proteomes" id="UP001174997"/>
    </source>
</evidence>
<protein>
    <submittedName>
        <fullName evidence="4">Telomere length regulation protein-domain-containing protein</fullName>
    </submittedName>
</protein>
<dbReference type="GO" id="GO:0051083">
    <property type="term" value="P:'de novo' cotranslational protein folding"/>
    <property type="evidence" value="ECO:0007669"/>
    <property type="project" value="TreeGrafter"/>
</dbReference>
<dbReference type="PANTHER" id="PTHR15830:SF10">
    <property type="entry name" value="TELOMERE LENGTH REGULATION PROTEIN TEL2 HOMOLOG"/>
    <property type="match status" value="1"/>
</dbReference>
<dbReference type="AlphaFoldDB" id="A0AA39ZG17"/>
<dbReference type="InterPro" id="IPR051970">
    <property type="entry name" value="TEL2_Regulation"/>
</dbReference>
<dbReference type="GO" id="GO:0042162">
    <property type="term" value="F:telomeric DNA binding"/>
    <property type="evidence" value="ECO:0007669"/>
    <property type="project" value="TreeGrafter"/>
</dbReference>